<keyword evidence="5" id="KW-0949">S-adenosyl-L-methionine</keyword>
<evidence type="ECO:0000256" key="2">
    <source>
        <dbReference type="ARBA" id="ARBA00022573"/>
    </source>
</evidence>
<dbReference type="GO" id="GO:0016994">
    <property type="term" value="F:precorrin-6A reductase activity"/>
    <property type="evidence" value="ECO:0007669"/>
    <property type="project" value="UniProtKB-EC"/>
</dbReference>
<dbReference type="InterPro" id="IPR012818">
    <property type="entry name" value="CbiE"/>
</dbReference>
<dbReference type="NCBIfam" id="TIGR02467">
    <property type="entry name" value="CbiE"/>
    <property type="match status" value="1"/>
</dbReference>
<comment type="pathway">
    <text evidence="1">Cofactor biosynthesis; adenosylcobalamin biosynthesis.</text>
</comment>
<dbReference type="PROSITE" id="PS51014">
    <property type="entry name" value="COBK_CBIJ"/>
    <property type="match status" value="1"/>
</dbReference>
<dbReference type="Gene3D" id="3.40.1010.10">
    <property type="entry name" value="Cobalt-precorrin-4 Transmethylase, Domain 1"/>
    <property type="match status" value="1"/>
</dbReference>
<dbReference type="NCBIfam" id="TIGR00715">
    <property type="entry name" value="precor6x_red"/>
    <property type="match status" value="1"/>
</dbReference>
<keyword evidence="6 8" id="KW-0560">Oxidoreductase</keyword>
<dbReference type="GO" id="GO:0009236">
    <property type="term" value="P:cobalamin biosynthetic process"/>
    <property type="evidence" value="ECO:0007669"/>
    <property type="project" value="UniProtKB-KW"/>
</dbReference>
<name>A0AAU7PSC2_9FIRM</name>
<dbReference type="Pfam" id="PF02571">
    <property type="entry name" value="CbiJ"/>
    <property type="match status" value="1"/>
</dbReference>
<dbReference type="EMBL" id="CP157940">
    <property type="protein sequence ID" value="XBS55112.1"/>
    <property type="molecule type" value="Genomic_DNA"/>
</dbReference>
<dbReference type="InterPro" id="IPR014777">
    <property type="entry name" value="4pyrrole_Mease_sub1"/>
</dbReference>
<reference evidence="8" key="1">
    <citation type="submission" date="2024-06" db="EMBL/GenBank/DDBJ databases">
        <title>Lacrimispora cavernae sp. nov., a novel anaerobe isolated from bat guano pile inside a cave.</title>
        <authorList>
            <person name="Miller S.L."/>
            <person name="Lu N."/>
            <person name="King J."/>
            <person name="Sankaranarayanan K."/>
            <person name="Lawson P.A."/>
        </authorList>
    </citation>
    <scope>NUCLEOTIDE SEQUENCE</scope>
    <source>
        <strain evidence="8">BS-2</strain>
    </source>
</reference>
<evidence type="ECO:0000256" key="3">
    <source>
        <dbReference type="ARBA" id="ARBA00022603"/>
    </source>
</evidence>
<sequence>MCKVLIFGGTTEGRILAEYCHEKKINAWVSVATGYGRAVLLESEYLHIHESPMAAHEMETFIEQNGITLVLDATHPYATVASENIRSACKRTGTSCLRVVREPSDEGKPGEQGEGKVLWVSDLKEAILALHEIPGNILVTTGSKELSSFTELDSWEERVFARVLPGLSVISACEQMGFKGKHLIAMQGPFTAEMNRAMIRQYDIRCLVTKEAGNAGGFPEKMEAAADCGITAVVIGRPGKEEGITVRAAKELLSDYIEERFQPQAMQEIYAQPEKRKVSLIGTGMGGEDQMTVKAWKELQQCDAVFGAERMLSGISPVIPHAVKIPFYTSRDILPWLEEHEEFVRIGILYSGDTGFYSGAKKMVEALGQEPYCQKFDTVVLPGISSVSYLCSRLKTDWEDVRLASLHGRTCDIIKELTLNPRVFVLLDGINTVKSLCRLLKEQGLQKVRLSVGERLSYPDERITVGTPEELEGQDFDLLSAVLIERQG</sequence>
<dbReference type="EC" id="1.3.1.54" evidence="8"/>
<gene>
    <name evidence="8" type="primary">cobK</name>
    <name evidence="8" type="ORF">ABFV83_04740</name>
</gene>
<organism evidence="8">
    <name type="scientific">Lacrimispora sp. BS-2</name>
    <dbReference type="NCBI Taxonomy" id="3151850"/>
    <lineage>
        <taxon>Bacteria</taxon>
        <taxon>Bacillati</taxon>
        <taxon>Bacillota</taxon>
        <taxon>Clostridia</taxon>
        <taxon>Lachnospirales</taxon>
        <taxon>Lachnospiraceae</taxon>
        <taxon>Lacrimispora</taxon>
    </lineage>
</organism>
<dbReference type="AlphaFoldDB" id="A0AAU7PSC2"/>
<dbReference type="Gene3D" id="3.30.950.10">
    <property type="entry name" value="Methyltransferase, Cobalt-precorrin-4 Transmethylase, Domain 2"/>
    <property type="match status" value="1"/>
</dbReference>
<dbReference type="PANTHER" id="PTHR36925">
    <property type="entry name" value="COBALT-PRECORRIN-6A REDUCTASE"/>
    <property type="match status" value="1"/>
</dbReference>
<dbReference type="PANTHER" id="PTHR36925:SF1">
    <property type="entry name" value="COBALT-PRECORRIN-6A REDUCTASE"/>
    <property type="match status" value="1"/>
</dbReference>
<dbReference type="SUPFAM" id="SSF53790">
    <property type="entry name" value="Tetrapyrrole methylase"/>
    <property type="match status" value="1"/>
</dbReference>
<evidence type="ECO:0000313" key="8">
    <source>
        <dbReference type="EMBL" id="XBS55112.1"/>
    </source>
</evidence>
<evidence type="ECO:0000256" key="4">
    <source>
        <dbReference type="ARBA" id="ARBA00022679"/>
    </source>
</evidence>
<dbReference type="GO" id="GO:0032259">
    <property type="term" value="P:methylation"/>
    <property type="evidence" value="ECO:0007669"/>
    <property type="project" value="UniProtKB-KW"/>
</dbReference>
<dbReference type="InterPro" id="IPR000878">
    <property type="entry name" value="4pyrrol_Mease"/>
</dbReference>
<dbReference type="InterPro" id="IPR035996">
    <property type="entry name" value="4pyrrol_Methylase_sf"/>
</dbReference>
<evidence type="ECO:0000256" key="5">
    <source>
        <dbReference type="ARBA" id="ARBA00022691"/>
    </source>
</evidence>
<proteinExistence type="predicted"/>
<dbReference type="InterPro" id="IPR014776">
    <property type="entry name" value="4pyrrole_Mease_sub2"/>
</dbReference>
<dbReference type="InterPro" id="IPR003723">
    <property type="entry name" value="Precorrin-6x_reduct"/>
</dbReference>
<keyword evidence="4" id="KW-0808">Transferase</keyword>
<keyword evidence="2" id="KW-0169">Cobalamin biosynthesis</keyword>
<dbReference type="GO" id="GO:0008276">
    <property type="term" value="F:protein methyltransferase activity"/>
    <property type="evidence" value="ECO:0007669"/>
    <property type="project" value="InterPro"/>
</dbReference>
<dbReference type="CDD" id="cd11644">
    <property type="entry name" value="Precorrin-6Y-MT"/>
    <property type="match status" value="1"/>
</dbReference>
<evidence type="ECO:0000256" key="6">
    <source>
        <dbReference type="ARBA" id="ARBA00023002"/>
    </source>
</evidence>
<evidence type="ECO:0000259" key="7">
    <source>
        <dbReference type="Pfam" id="PF00590"/>
    </source>
</evidence>
<dbReference type="RefSeq" id="WP_349947796.1">
    <property type="nucleotide sequence ID" value="NZ_CP157940.1"/>
</dbReference>
<evidence type="ECO:0000256" key="1">
    <source>
        <dbReference type="ARBA" id="ARBA00004953"/>
    </source>
</evidence>
<protein>
    <submittedName>
        <fullName evidence="8">Precorrin-6A reductase</fullName>
        <ecNumber evidence="8">1.3.1.54</ecNumber>
    </submittedName>
</protein>
<dbReference type="Pfam" id="PF00590">
    <property type="entry name" value="TP_methylase"/>
    <property type="match status" value="1"/>
</dbReference>
<accession>A0AAU7PSC2</accession>
<keyword evidence="3" id="KW-0489">Methyltransferase</keyword>
<feature type="domain" description="Tetrapyrrole methylase" evidence="7">
    <location>
        <begin position="277"/>
        <end position="471"/>
    </location>
</feature>